<gene>
    <name evidence="1" type="ORF">EV382_5117</name>
</gene>
<dbReference type="Proteomes" id="UP000293781">
    <property type="component" value="Unassembled WGS sequence"/>
</dbReference>
<keyword evidence="2" id="KW-1185">Reference proteome</keyword>
<sequence>MASPNERARRKQLRDAYKKADREARSALLPINRDQLAALVEFVDAHVLADGCDHTTRHGQQWADEQGIRWEALGEGLRQLGGWCDCEVVMNCHPEEIFR</sequence>
<comment type="caution">
    <text evidence="1">The sequence shown here is derived from an EMBL/GenBank/DDBJ whole genome shotgun (WGS) entry which is preliminary data.</text>
</comment>
<proteinExistence type="predicted"/>
<name>A0A4Q7UJW3_9ACTN</name>
<evidence type="ECO:0000313" key="2">
    <source>
        <dbReference type="Proteomes" id="UP000293781"/>
    </source>
</evidence>
<dbReference type="RefSeq" id="WP_130405861.1">
    <property type="nucleotide sequence ID" value="NZ_JBEZZO010000005.1"/>
</dbReference>
<dbReference type="Pfam" id="PF10905">
    <property type="entry name" value="DUF2695"/>
    <property type="match status" value="1"/>
</dbReference>
<accession>A0A4Q7UJW3</accession>
<dbReference type="OrthoDB" id="95751at2"/>
<dbReference type="EMBL" id="SHKK01000001">
    <property type="protein sequence ID" value="RZT81822.1"/>
    <property type="molecule type" value="Genomic_DNA"/>
</dbReference>
<organism evidence="1 2">
    <name type="scientific">Micromonospora violae</name>
    <dbReference type="NCBI Taxonomy" id="1278207"/>
    <lineage>
        <taxon>Bacteria</taxon>
        <taxon>Bacillati</taxon>
        <taxon>Actinomycetota</taxon>
        <taxon>Actinomycetes</taxon>
        <taxon>Micromonosporales</taxon>
        <taxon>Micromonosporaceae</taxon>
        <taxon>Micromonospora</taxon>
    </lineage>
</organism>
<protein>
    <submittedName>
        <fullName evidence="1">Uncharacterized protein DUF2695</fullName>
    </submittedName>
</protein>
<evidence type="ECO:0000313" key="1">
    <source>
        <dbReference type="EMBL" id="RZT81822.1"/>
    </source>
</evidence>
<dbReference type="InterPro" id="IPR024248">
    <property type="entry name" value="DUF2695"/>
</dbReference>
<dbReference type="AlphaFoldDB" id="A0A4Q7UJW3"/>
<reference evidence="1 2" key="1">
    <citation type="submission" date="2019-02" db="EMBL/GenBank/DDBJ databases">
        <title>Sequencing the genomes of 1000 actinobacteria strains.</title>
        <authorList>
            <person name="Klenk H.-P."/>
        </authorList>
    </citation>
    <scope>NUCLEOTIDE SEQUENCE [LARGE SCALE GENOMIC DNA]</scope>
    <source>
        <strain evidence="1 2">DSM 45888</strain>
    </source>
</reference>